<sequence>MLFIIISDCHLLLLPTTLTISEVSGGKTTDECVAMQVIASNYCGSRDSSDCLMIFLYFIKLVIILFFYFSRRREWNYHVTKMV</sequence>
<gene>
    <name evidence="3" type="ORF">BDA99DRAFT_525258</name>
</gene>
<keyword evidence="2" id="KW-0732">Signal</keyword>
<feature type="transmembrane region" description="Helical" evidence="1">
    <location>
        <begin position="52"/>
        <end position="69"/>
    </location>
</feature>
<feature type="chain" id="PRO_5042063577" evidence="2">
    <location>
        <begin position="20"/>
        <end position="83"/>
    </location>
</feature>
<dbReference type="Proteomes" id="UP001209540">
    <property type="component" value="Unassembled WGS sequence"/>
</dbReference>
<dbReference type="EMBL" id="JAIXMP010000039">
    <property type="protein sequence ID" value="KAI9248273.1"/>
    <property type="molecule type" value="Genomic_DNA"/>
</dbReference>
<protein>
    <submittedName>
        <fullName evidence="3">Uncharacterized protein</fullName>
    </submittedName>
</protein>
<organism evidence="3 4">
    <name type="scientific">Phascolomyces articulosus</name>
    <dbReference type="NCBI Taxonomy" id="60185"/>
    <lineage>
        <taxon>Eukaryota</taxon>
        <taxon>Fungi</taxon>
        <taxon>Fungi incertae sedis</taxon>
        <taxon>Mucoromycota</taxon>
        <taxon>Mucoromycotina</taxon>
        <taxon>Mucoromycetes</taxon>
        <taxon>Mucorales</taxon>
        <taxon>Lichtheimiaceae</taxon>
        <taxon>Phascolomyces</taxon>
    </lineage>
</organism>
<keyword evidence="1" id="KW-1133">Transmembrane helix</keyword>
<evidence type="ECO:0000313" key="3">
    <source>
        <dbReference type="EMBL" id="KAI9248273.1"/>
    </source>
</evidence>
<evidence type="ECO:0000313" key="4">
    <source>
        <dbReference type="Proteomes" id="UP001209540"/>
    </source>
</evidence>
<comment type="caution">
    <text evidence="3">The sequence shown here is derived from an EMBL/GenBank/DDBJ whole genome shotgun (WGS) entry which is preliminary data.</text>
</comment>
<evidence type="ECO:0000256" key="2">
    <source>
        <dbReference type="SAM" id="SignalP"/>
    </source>
</evidence>
<reference evidence="3" key="1">
    <citation type="journal article" date="2022" name="IScience">
        <title>Evolution of zygomycete secretomes and the origins of terrestrial fungal ecologies.</title>
        <authorList>
            <person name="Chang Y."/>
            <person name="Wang Y."/>
            <person name="Mondo S."/>
            <person name="Ahrendt S."/>
            <person name="Andreopoulos W."/>
            <person name="Barry K."/>
            <person name="Beard J."/>
            <person name="Benny G.L."/>
            <person name="Blankenship S."/>
            <person name="Bonito G."/>
            <person name="Cuomo C."/>
            <person name="Desiro A."/>
            <person name="Gervers K.A."/>
            <person name="Hundley H."/>
            <person name="Kuo A."/>
            <person name="LaButti K."/>
            <person name="Lang B.F."/>
            <person name="Lipzen A."/>
            <person name="O'Donnell K."/>
            <person name="Pangilinan J."/>
            <person name="Reynolds N."/>
            <person name="Sandor L."/>
            <person name="Smith M.E."/>
            <person name="Tsang A."/>
            <person name="Grigoriev I.V."/>
            <person name="Stajich J.E."/>
            <person name="Spatafora J.W."/>
        </authorList>
    </citation>
    <scope>NUCLEOTIDE SEQUENCE</scope>
    <source>
        <strain evidence="3">RSA 2281</strain>
    </source>
</reference>
<keyword evidence="4" id="KW-1185">Reference proteome</keyword>
<keyword evidence="1" id="KW-0812">Transmembrane</keyword>
<accession>A0AAD5JP79</accession>
<feature type="signal peptide" evidence="2">
    <location>
        <begin position="1"/>
        <end position="19"/>
    </location>
</feature>
<dbReference type="AlphaFoldDB" id="A0AAD5JP79"/>
<reference evidence="3" key="2">
    <citation type="submission" date="2023-02" db="EMBL/GenBank/DDBJ databases">
        <authorList>
            <consortium name="DOE Joint Genome Institute"/>
            <person name="Mondo S.J."/>
            <person name="Chang Y."/>
            <person name="Wang Y."/>
            <person name="Ahrendt S."/>
            <person name="Andreopoulos W."/>
            <person name="Barry K."/>
            <person name="Beard J."/>
            <person name="Benny G.L."/>
            <person name="Blankenship S."/>
            <person name="Bonito G."/>
            <person name="Cuomo C."/>
            <person name="Desiro A."/>
            <person name="Gervers K.A."/>
            <person name="Hundley H."/>
            <person name="Kuo A."/>
            <person name="LaButti K."/>
            <person name="Lang B.F."/>
            <person name="Lipzen A."/>
            <person name="O'Donnell K."/>
            <person name="Pangilinan J."/>
            <person name="Reynolds N."/>
            <person name="Sandor L."/>
            <person name="Smith M.W."/>
            <person name="Tsang A."/>
            <person name="Grigoriev I.V."/>
            <person name="Stajich J.E."/>
            <person name="Spatafora J.W."/>
        </authorList>
    </citation>
    <scope>NUCLEOTIDE SEQUENCE</scope>
    <source>
        <strain evidence="3">RSA 2281</strain>
    </source>
</reference>
<keyword evidence="1" id="KW-0472">Membrane</keyword>
<proteinExistence type="predicted"/>
<name>A0AAD5JP79_9FUNG</name>
<evidence type="ECO:0000256" key="1">
    <source>
        <dbReference type="SAM" id="Phobius"/>
    </source>
</evidence>